<dbReference type="PANTHER" id="PTHR21485:SF6">
    <property type="entry name" value="N-ACYLNEURAMINATE CYTIDYLYLTRANSFERASE-RELATED"/>
    <property type="match status" value="1"/>
</dbReference>
<dbReference type="SUPFAM" id="SSF53448">
    <property type="entry name" value="Nucleotide-diphospho-sugar transferases"/>
    <property type="match status" value="1"/>
</dbReference>
<dbReference type="InterPro" id="IPR050793">
    <property type="entry name" value="CMP-NeuNAc_synthase"/>
</dbReference>
<reference evidence="1 3" key="1">
    <citation type="submission" date="2015-07" db="EMBL/GenBank/DDBJ databases">
        <title>Genome of Polaribacter dokdonenesis DSW-5, isolated from seawater off Dokdo in Korea.</title>
        <authorList>
            <person name="Yoon K."/>
            <person name="Song J.Y."/>
            <person name="Kim J.F."/>
        </authorList>
    </citation>
    <scope>NUCLEOTIDE SEQUENCE [LARGE SCALE GENOMIC DNA]</scope>
    <source>
        <strain evidence="1 3">DSW-5</strain>
    </source>
</reference>
<reference evidence="2 4" key="2">
    <citation type="submission" date="2016-10" db="EMBL/GenBank/DDBJ databases">
        <authorList>
            <person name="Varghese N."/>
            <person name="Submissions S."/>
        </authorList>
    </citation>
    <scope>NUCLEOTIDE SEQUENCE [LARGE SCALE GENOMIC DNA]</scope>
    <source>
        <strain evidence="2 4">DSW-5</strain>
    </source>
</reference>
<dbReference type="OrthoDB" id="9805604at2"/>
<comment type="caution">
    <text evidence="1">The sequence shown here is derived from an EMBL/GenBank/DDBJ whole genome shotgun (WGS) entry which is preliminary data.</text>
</comment>
<organism evidence="1 3">
    <name type="scientific">Polaribacter dokdonensis DSW-5</name>
    <dbReference type="NCBI Taxonomy" id="1300348"/>
    <lineage>
        <taxon>Bacteria</taxon>
        <taxon>Pseudomonadati</taxon>
        <taxon>Bacteroidota</taxon>
        <taxon>Flavobacteriia</taxon>
        <taxon>Flavobacteriales</taxon>
        <taxon>Flavobacteriaceae</taxon>
    </lineage>
</organism>
<evidence type="ECO:0000313" key="2">
    <source>
        <dbReference type="EMBL" id="SEE62463.1"/>
    </source>
</evidence>
<dbReference type="STRING" id="1300348.I602_226"/>
<dbReference type="PATRIC" id="fig|1300348.6.peg.228"/>
<protein>
    <submittedName>
        <fullName evidence="1 2">N-acylneuraminate cytidylyltransferase</fullName>
    </submittedName>
</protein>
<dbReference type="CDD" id="cd02513">
    <property type="entry name" value="CMP-NeuAc_Synthase"/>
    <property type="match status" value="1"/>
</dbReference>
<evidence type="ECO:0000313" key="3">
    <source>
        <dbReference type="Proteomes" id="UP000037716"/>
    </source>
</evidence>
<dbReference type="Proteomes" id="UP000183071">
    <property type="component" value="Unassembled WGS sequence"/>
</dbReference>
<dbReference type="AlphaFoldDB" id="A0A0M9CED1"/>
<dbReference type="RefSeq" id="WP_053972943.1">
    <property type="nucleotide sequence ID" value="NZ_FNUE01000002.1"/>
</dbReference>
<dbReference type="Pfam" id="PF02348">
    <property type="entry name" value="CTP_transf_3"/>
    <property type="match status" value="1"/>
</dbReference>
<name>A0A0M9CED1_9FLAO</name>
<sequence length="226" mass="25742">MIAIIPARSGSKGLPGKNIKLLEGKPMIAYTIEAALKAKKVEKVIVSTNSDEIAQISLKHGAEVPFLRPEHLASDTALAIDNYIYTIDKLNDENNCSIENLIVLQPTSPLRTSVDIDLAIELFDKKEADSVVSYCKEAHPIKWHKHINGDGLIIPIFDEKLSNRQEELPTFYPNGAIFIFKYSFLKSRKYYSDKSYAYIMDRKNSIDIDFMEDFEYAEYLLKKDKN</sequence>
<proteinExistence type="predicted"/>
<dbReference type="InterPro" id="IPR029044">
    <property type="entry name" value="Nucleotide-diphossugar_trans"/>
</dbReference>
<dbReference type="PANTHER" id="PTHR21485">
    <property type="entry name" value="HAD SUPERFAMILY MEMBERS CMAS AND KDSC"/>
    <property type="match status" value="1"/>
</dbReference>
<evidence type="ECO:0000313" key="1">
    <source>
        <dbReference type="EMBL" id="KOY50666.1"/>
    </source>
</evidence>
<keyword evidence="1" id="KW-0548">Nucleotidyltransferase</keyword>
<evidence type="ECO:0000313" key="4">
    <source>
        <dbReference type="Proteomes" id="UP000183071"/>
    </source>
</evidence>
<dbReference type="GO" id="GO:0008781">
    <property type="term" value="F:N-acylneuraminate cytidylyltransferase activity"/>
    <property type="evidence" value="ECO:0007669"/>
    <property type="project" value="TreeGrafter"/>
</dbReference>
<gene>
    <name evidence="1" type="ORF">I602_226</name>
    <name evidence="2" type="ORF">SAMN05444353_2794</name>
</gene>
<dbReference type="Proteomes" id="UP000037716">
    <property type="component" value="Unassembled WGS sequence"/>
</dbReference>
<keyword evidence="4" id="KW-1185">Reference proteome</keyword>
<dbReference type="Gene3D" id="3.90.550.10">
    <property type="entry name" value="Spore Coat Polysaccharide Biosynthesis Protein SpsA, Chain A"/>
    <property type="match status" value="1"/>
</dbReference>
<dbReference type="EMBL" id="LGBR01000001">
    <property type="protein sequence ID" value="KOY50666.1"/>
    <property type="molecule type" value="Genomic_DNA"/>
</dbReference>
<dbReference type="EMBL" id="FNUE01000002">
    <property type="protein sequence ID" value="SEE62463.1"/>
    <property type="molecule type" value="Genomic_DNA"/>
</dbReference>
<keyword evidence="1" id="KW-0808">Transferase</keyword>
<dbReference type="InterPro" id="IPR003329">
    <property type="entry name" value="Cytidylyl_trans"/>
</dbReference>
<accession>A0A0M9CED1</accession>